<sequence length="320" mass="35142">MEWLICKVRGLFVIPRNWSAATQSSYLHLAPTCVGFSSPNCNHFRVCFLRCNYSHLSDSAYSIGCEVMAAMAAMASSAAAMAVVPAKLRSTGLRSQQLVSVGAFGNRAAAERVARKALEVRAGMASLSELEGSVKQAIRSVKDGASQNALMKQATFIAFNALMVLPALAEEMEKEPKGKIFDFNLTLPIIAVQFLLLMVALDNIWFKPVAKVMDSRDEAIRSKLMGVRDNSGEIKNLQNEAEAILKAARIETTEALAKTKKETAAMLDEKLQESRNRIETELAQSLANLEEQKQETLRSLDQQVQALSDEILSKVIPFKV</sequence>
<evidence type="ECO:0000313" key="12">
    <source>
        <dbReference type="EMBL" id="PNR52988.1"/>
    </source>
</evidence>
<reference evidence="12 14" key="1">
    <citation type="journal article" date="2008" name="Science">
        <title>The Physcomitrella genome reveals evolutionary insights into the conquest of land by plants.</title>
        <authorList>
            <person name="Rensing S."/>
            <person name="Lang D."/>
            <person name="Zimmer A."/>
            <person name="Terry A."/>
            <person name="Salamov A."/>
            <person name="Shapiro H."/>
            <person name="Nishiyama T."/>
            <person name="Perroud P.-F."/>
            <person name="Lindquist E."/>
            <person name="Kamisugi Y."/>
            <person name="Tanahashi T."/>
            <person name="Sakakibara K."/>
            <person name="Fujita T."/>
            <person name="Oishi K."/>
            <person name="Shin-I T."/>
            <person name="Kuroki Y."/>
            <person name="Toyoda A."/>
            <person name="Suzuki Y."/>
            <person name="Hashimoto A."/>
            <person name="Yamaguchi K."/>
            <person name="Sugano A."/>
            <person name="Kohara Y."/>
            <person name="Fujiyama A."/>
            <person name="Anterola A."/>
            <person name="Aoki S."/>
            <person name="Ashton N."/>
            <person name="Barbazuk W.B."/>
            <person name="Barker E."/>
            <person name="Bennetzen J."/>
            <person name="Bezanilla M."/>
            <person name="Blankenship R."/>
            <person name="Cho S.H."/>
            <person name="Dutcher S."/>
            <person name="Estelle M."/>
            <person name="Fawcett J.A."/>
            <person name="Gundlach H."/>
            <person name="Hanada K."/>
            <person name="Heyl A."/>
            <person name="Hicks K.A."/>
            <person name="Hugh J."/>
            <person name="Lohr M."/>
            <person name="Mayer K."/>
            <person name="Melkozernov A."/>
            <person name="Murata T."/>
            <person name="Nelson D."/>
            <person name="Pils B."/>
            <person name="Prigge M."/>
            <person name="Reiss B."/>
            <person name="Renner T."/>
            <person name="Rombauts S."/>
            <person name="Rushton P."/>
            <person name="Sanderfoot A."/>
            <person name="Schween G."/>
            <person name="Shiu S.-H."/>
            <person name="Stueber K."/>
            <person name="Theodoulou F.L."/>
            <person name="Tu H."/>
            <person name="Van de Peer Y."/>
            <person name="Verrier P.J."/>
            <person name="Waters E."/>
            <person name="Wood A."/>
            <person name="Yang L."/>
            <person name="Cove D."/>
            <person name="Cuming A."/>
            <person name="Hasebe M."/>
            <person name="Lucas S."/>
            <person name="Mishler D.B."/>
            <person name="Reski R."/>
            <person name="Grigoriev I."/>
            <person name="Quatrano R.S."/>
            <person name="Boore J.L."/>
        </authorList>
    </citation>
    <scope>NUCLEOTIDE SEQUENCE [LARGE SCALE GENOMIC DNA]</scope>
    <source>
        <strain evidence="13 14">cv. Gransden 2004</strain>
    </source>
</reference>
<dbReference type="PANTHER" id="PTHR33445:SF2">
    <property type="entry name" value="ATP SYNTHASE SUBUNIT B', CHLOROPLASTIC"/>
    <property type="match status" value="1"/>
</dbReference>
<accession>A0A2K1KGT6</accession>
<evidence type="ECO:0000256" key="9">
    <source>
        <dbReference type="ARBA" id="ARBA00023136"/>
    </source>
</evidence>
<dbReference type="RefSeq" id="XP_024377935.1">
    <property type="nucleotide sequence ID" value="XM_024522167.2"/>
</dbReference>
<keyword evidence="9" id="KW-0472">Membrane</keyword>
<evidence type="ECO:0000256" key="6">
    <source>
        <dbReference type="ARBA" id="ARBA00022781"/>
    </source>
</evidence>
<dbReference type="OrthoDB" id="3819at2759"/>
<dbReference type="STRING" id="3218.A0A2K1KGT6"/>
<dbReference type="Pfam" id="PF00430">
    <property type="entry name" value="ATP-synt_B"/>
    <property type="match status" value="1"/>
</dbReference>
<evidence type="ECO:0000256" key="10">
    <source>
        <dbReference type="ARBA" id="ARBA00025198"/>
    </source>
</evidence>
<dbReference type="PANTHER" id="PTHR33445">
    <property type="entry name" value="ATP SYNTHASE SUBUNIT B', CHLOROPLASTIC"/>
    <property type="match status" value="1"/>
</dbReference>
<dbReference type="Gramene" id="Pp3c6_23221V3.1">
    <property type="protein sequence ID" value="PAC:32978741.CDS.1"/>
    <property type="gene ID" value="Pp3c6_23221"/>
</dbReference>
<keyword evidence="4" id="KW-0138">CF(0)</keyword>
<evidence type="ECO:0008006" key="15">
    <source>
        <dbReference type="Google" id="ProtNLM"/>
    </source>
</evidence>
<dbReference type="PaxDb" id="3218-PP1S103_66V6.1"/>
<dbReference type="Proteomes" id="UP000006727">
    <property type="component" value="Chromosome 6"/>
</dbReference>
<gene>
    <name evidence="13" type="primary">LOC112283476</name>
    <name evidence="12" type="ORF">PHYPA_009363</name>
</gene>
<evidence type="ECO:0000256" key="8">
    <source>
        <dbReference type="ARBA" id="ARBA00023065"/>
    </source>
</evidence>
<comment type="subcellular location">
    <subcellularLocation>
        <location evidence="1">Membrane</location>
        <topology evidence="1">Single-pass membrane protein</topology>
    </subcellularLocation>
</comment>
<evidence type="ECO:0000256" key="11">
    <source>
        <dbReference type="SAM" id="Coils"/>
    </source>
</evidence>
<comment type="function">
    <text evidence="10">F(1)F(0) ATP synthase produces ATP from ADP in the presence of a proton or sodium gradient. F-type ATPases consist of two structural domains, F(1) containing the extramembraneous catalytic core and F(0) containing the membrane proton channel, linked together by a central stalk and a peripheral stalk. During catalysis, ATP synthesis in the catalytic domain of F(1) is coupled via a rotary mechanism of the central stalk subunits to proton translocation.</text>
</comment>
<evidence type="ECO:0000256" key="1">
    <source>
        <dbReference type="ARBA" id="ARBA00004167"/>
    </source>
</evidence>
<dbReference type="HAMAP" id="MF_01398">
    <property type="entry name" value="ATP_synth_b_bprime"/>
    <property type="match status" value="1"/>
</dbReference>
<reference evidence="12 14" key="2">
    <citation type="journal article" date="2018" name="Plant J.">
        <title>The Physcomitrella patens chromosome-scale assembly reveals moss genome structure and evolution.</title>
        <authorList>
            <person name="Lang D."/>
            <person name="Ullrich K.K."/>
            <person name="Murat F."/>
            <person name="Fuchs J."/>
            <person name="Jenkins J."/>
            <person name="Haas F.B."/>
            <person name="Piednoel M."/>
            <person name="Gundlach H."/>
            <person name="Van Bel M."/>
            <person name="Meyberg R."/>
            <person name="Vives C."/>
            <person name="Morata J."/>
            <person name="Symeonidi A."/>
            <person name="Hiss M."/>
            <person name="Muchero W."/>
            <person name="Kamisugi Y."/>
            <person name="Saleh O."/>
            <person name="Blanc G."/>
            <person name="Decker E.L."/>
            <person name="van Gessel N."/>
            <person name="Grimwood J."/>
            <person name="Hayes R.D."/>
            <person name="Graham S.W."/>
            <person name="Gunter L.E."/>
            <person name="McDaniel S.F."/>
            <person name="Hoernstein S.N.W."/>
            <person name="Larsson A."/>
            <person name="Li F.W."/>
            <person name="Perroud P.F."/>
            <person name="Phillips J."/>
            <person name="Ranjan P."/>
            <person name="Rokshar D.S."/>
            <person name="Rothfels C.J."/>
            <person name="Schneider L."/>
            <person name="Shu S."/>
            <person name="Stevenson D.W."/>
            <person name="Thummler F."/>
            <person name="Tillich M."/>
            <person name="Villarreal Aguilar J.C."/>
            <person name="Widiez T."/>
            <person name="Wong G.K."/>
            <person name="Wymore A."/>
            <person name="Zhang Y."/>
            <person name="Zimmer A.D."/>
            <person name="Quatrano R.S."/>
            <person name="Mayer K.F.X."/>
            <person name="Goodstein D."/>
            <person name="Casacuberta J.M."/>
            <person name="Vandepoele K."/>
            <person name="Reski R."/>
            <person name="Cuming A.C."/>
            <person name="Tuskan G.A."/>
            <person name="Maumus F."/>
            <person name="Salse J."/>
            <person name="Schmutz J."/>
            <person name="Rensing S.A."/>
        </authorList>
    </citation>
    <scope>NUCLEOTIDE SEQUENCE [LARGE SCALE GENOMIC DNA]</scope>
    <source>
        <strain evidence="13 14">cv. Gransden 2004</strain>
    </source>
</reference>
<dbReference type="HAMAP" id="MF_01399">
    <property type="entry name" value="ATP_synth_bprime"/>
    <property type="match status" value="1"/>
</dbReference>
<dbReference type="GO" id="GO:0015986">
    <property type="term" value="P:proton motive force-driven ATP synthesis"/>
    <property type="evidence" value="ECO:0007669"/>
    <property type="project" value="InterPro"/>
</dbReference>
<evidence type="ECO:0000313" key="14">
    <source>
        <dbReference type="Proteomes" id="UP000006727"/>
    </source>
</evidence>
<dbReference type="EMBL" id="ABEU02000006">
    <property type="protein sequence ID" value="PNR52988.1"/>
    <property type="molecule type" value="Genomic_DNA"/>
</dbReference>
<evidence type="ECO:0000256" key="2">
    <source>
        <dbReference type="ARBA" id="ARBA00005513"/>
    </source>
</evidence>
<keyword evidence="3" id="KW-0813">Transport</keyword>
<keyword evidence="11" id="KW-0175">Coiled coil</keyword>
<proteinExistence type="inferred from homology"/>
<dbReference type="AlphaFoldDB" id="A0A2K1KGT6"/>
<evidence type="ECO:0000313" key="13">
    <source>
        <dbReference type="EnsemblPlants" id="PAC:32978741.CDS.1"/>
    </source>
</evidence>
<evidence type="ECO:0000256" key="3">
    <source>
        <dbReference type="ARBA" id="ARBA00022448"/>
    </source>
</evidence>
<dbReference type="GO" id="GO:0015078">
    <property type="term" value="F:proton transmembrane transporter activity"/>
    <property type="evidence" value="ECO:0007669"/>
    <property type="project" value="InterPro"/>
</dbReference>
<dbReference type="InterPro" id="IPR034679">
    <property type="entry name" value="ATP_synth_b"/>
</dbReference>
<keyword evidence="5" id="KW-0812">Transmembrane</keyword>
<protein>
    <recommendedName>
        <fullName evidence="15">ATP synthase subunit b', chloroplastic</fullName>
    </recommendedName>
</protein>
<keyword evidence="8" id="KW-0406">Ion transport</keyword>
<dbReference type="InterPro" id="IPR050059">
    <property type="entry name" value="ATP_synthase_B_chain"/>
</dbReference>
<dbReference type="GO" id="GO:0045259">
    <property type="term" value="C:proton-transporting ATP synthase complex"/>
    <property type="evidence" value="ECO:0000318"/>
    <property type="project" value="GO_Central"/>
</dbReference>
<dbReference type="CDD" id="cd06503">
    <property type="entry name" value="ATP-synt_Fo_b"/>
    <property type="match status" value="1"/>
</dbReference>
<dbReference type="GeneID" id="112283476"/>
<name>A0A2K1KGT6_PHYPA</name>
<evidence type="ECO:0000256" key="7">
    <source>
        <dbReference type="ARBA" id="ARBA00022989"/>
    </source>
</evidence>
<dbReference type="InterPro" id="IPR002146">
    <property type="entry name" value="ATP_synth_b/b'su_bac/chlpt"/>
</dbReference>
<dbReference type="EnsemblPlants" id="Pp3c6_23221V3.1">
    <property type="protein sequence ID" value="PAC:32978741.CDS.1"/>
    <property type="gene ID" value="Pp3c6_23221"/>
</dbReference>
<reference evidence="13" key="3">
    <citation type="submission" date="2020-12" db="UniProtKB">
        <authorList>
            <consortium name="EnsemblPlants"/>
        </authorList>
    </citation>
    <scope>IDENTIFICATION</scope>
</reference>
<keyword evidence="14" id="KW-1185">Reference proteome</keyword>
<evidence type="ECO:0000256" key="5">
    <source>
        <dbReference type="ARBA" id="ARBA00022692"/>
    </source>
</evidence>
<keyword evidence="6" id="KW-0375">Hydrogen ion transport</keyword>
<feature type="coiled-coil region" evidence="11">
    <location>
        <begin position="234"/>
        <end position="310"/>
    </location>
</feature>
<comment type="similarity">
    <text evidence="2">Belongs to the ATPase B chain family.</text>
</comment>
<evidence type="ECO:0000256" key="4">
    <source>
        <dbReference type="ARBA" id="ARBA00022547"/>
    </source>
</evidence>
<keyword evidence="7" id="KW-1133">Transmembrane helix</keyword>
<organism evidence="12">
    <name type="scientific">Physcomitrium patens</name>
    <name type="common">Spreading-leaved earth moss</name>
    <name type="synonym">Physcomitrella patens</name>
    <dbReference type="NCBI Taxonomy" id="3218"/>
    <lineage>
        <taxon>Eukaryota</taxon>
        <taxon>Viridiplantae</taxon>
        <taxon>Streptophyta</taxon>
        <taxon>Embryophyta</taxon>
        <taxon>Bryophyta</taxon>
        <taxon>Bryophytina</taxon>
        <taxon>Bryopsida</taxon>
        <taxon>Funariidae</taxon>
        <taxon>Funariales</taxon>
        <taxon>Funariaceae</taxon>
        <taxon>Physcomitrium</taxon>
    </lineage>
</organism>